<dbReference type="Pfam" id="PF13561">
    <property type="entry name" value="adh_short_C2"/>
    <property type="match status" value="1"/>
</dbReference>
<feature type="domain" description="Ketoreductase" evidence="3">
    <location>
        <begin position="20"/>
        <end position="209"/>
    </location>
</feature>
<dbReference type="Gene3D" id="3.40.50.720">
    <property type="entry name" value="NAD(P)-binding Rossmann-like Domain"/>
    <property type="match status" value="1"/>
</dbReference>
<reference evidence="4" key="1">
    <citation type="submission" date="2021-01" db="EMBL/GenBank/DDBJ databases">
        <authorList>
            <person name="Corre E."/>
            <person name="Pelletier E."/>
            <person name="Niang G."/>
            <person name="Scheremetjew M."/>
            <person name="Finn R."/>
            <person name="Kale V."/>
            <person name="Holt S."/>
            <person name="Cochrane G."/>
            <person name="Meng A."/>
            <person name="Brown T."/>
            <person name="Cohen L."/>
        </authorList>
    </citation>
    <scope>NUCLEOTIDE SEQUENCE</scope>
    <source>
        <strain evidence="4">CCMP127</strain>
    </source>
</reference>
<dbReference type="PRINTS" id="PR00080">
    <property type="entry name" value="SDRFAMILY"/>
</dbReference>
<evidence type="ECO:0000259" key="3">
    <source>
        <dbReference type="SMART" id="SM00822"/>
    </source>
</evidence>
<evidence type="ECO:0000256" key="1">
    <source>
        <dbReference type="ARBA" id="ARBA00006484"/>
    </source>
</evidence>
<name>A0A7S3L6V1_9STRA</name>
<dbReference type="SUPFAM" id="SSF51735">
    <property type="entry name" value="NAD(P)-binding Rossmann-fold domains"/>
    <property type="match status" value="1"/>
</dbReference>
<dbReference type="CDD" id="cd05233">
    <property type="entry name" value="SDR_c"/>
    <property type="match status" value="1"/>
</dbReference>
<dbReference type="InterPro" id="IPR002347">
    <property type="entry name" value="SDR_fam"/>
</dbReference>
<protein>
    <recommendedName>
        <fullName evidence="3">Ketoreductase domain-containing protein</fullName>
    </recommendedName>
</protein>
<sequence length="288" mass="30297">MSAANLTPPLSPPSYRVDGRAFVITGGTQGLGLGIAKQLQMCGAKGLVIVSRNREKGAQVCQELTTDKCVCRFIAVDLSDASQAEQVIPRAIELLQKEDVGVPISGVINAAAITARGNLMTTTAADFDLQFAINVRAPFLITQAAAQHMIQHKVSNGSIVNIGSIAAHGGAPFIMAYSASKAALAVLTKNNAAELAPHGIRVNGITLGWCYTDNEDRLQSAQSSDGAQWIQKADEGVPLGRILRPADVASTVGFLLSDSAALLTGTMIDLHPDYAHGMLSLLPEDKRL</sequence>
<dbReference type="InterPro" id="IPR036291">
    <property type="entry name" value="NAD(P)-bd_dom_sf"/>
</dbReference>
<dbReference type="GO" id="GO:0048038">
    <property type="term" value="F:quinone binding"/>
    <property type="evidence" value="ECO:0007669"/>
    <property type="project" value="TreeGrafter"/>
</dbReference>
<evidence type="ECO:0000313" key="4">
    <source>
        <dbReference type="EMBL" id="CAE0413956.1"/>
    </source>
</evidence>
<evidence type="ECO:0000256" key="2">
    <source>
        <dbReference type="ARBA" id="ARBA00023002"/>
    </source>
</evidence>
<dbReference type="PANTHER" id="PTHR42760">
    <property type="entry name" value="SHORT-CHAIN DEHYDROGENASES/REDUCTASES FAMILY MEMBER"/>
    <property type="match status" value="1"/>
</dbReference>
<dbReference type="NCBIfam" id="NF004847">
    <property type="entry name" value="PRK06198.1"/>
    <property type="match status" value="1"/>
</dbReference>
<gene>
    <name evidence="4" type="ORF">ACOF00016_LOCUS11199</name>
</gene>
<dbReference type="GO" id="GO:0016616">
    <property type="term" value="F:oxidoreductase activity, acting on the CH-OH group of donors, NAD or NADP as acceptor"/>
    <property type="evidence" value="ECO:0007669"/>
    <property type="project" value="TreeGrafter"/>
</dbReference>
<dbReference type="FunFam" id="3.40.50.720:FF:000084">
    <property type="entry name" value="Short-chain dehydrogenase reductase"/>
    <property type="match status" value="1"/>
</dbReference>
<keyword evidence="2" id="KW-0560">Oxidoreductase</keyword>
<dbReference type="GO" id="GO:0006633">
    <property type="term" value="P:fatty acid biosynthetic process"/>
    <property type="evidence" value="ECO:0007669"/>
    <property type="project" value="TreeGrafter"/>
</dbReference>
<organism evidence="4">
    <name type="scientific">Amphora coffeiformis</name>
    <dbReference type="NCBI Taxonomy" id="265554"/>
    <lineage>
        <taxon>Eukaryota</taxon>
        <taxon>Sar</taxon>
        <taxon>Stramenopiles</taxon>
        <taxon>Ochrophyta</taxon>
        <taxon>Bacillariophyta</taxon>
        <taxon>Bacillariophyceae</taxon>
        <taxon>Bacillariophycidae</taxon>
        <taxon>Thalassiophysales</taxon>
        <taxon>Catenulaceae</taxon>
        <taxon>Amphora</taxon>
    </lineage>
</organism>
<dbReference type="SMART" id="SM00822">
    <property type="entry name" value="PKS_KR"/>
    <property type="match status" value="1"/>
</dbReference>
<accession>A0A7S3L6V1</accession>
<proteinExistence type="inferred from homology"/>
<dbReference type="AlphaFoldDB" id="A0A7S3L6V1"/>
<dbReference type="PANTHER" id="PTHR42760:SF133">
    <property type="entry name" value="3-OXOACYL-[ACYL-CARRIER-PROTEIN] REDUCTASE"/>
    <property type="match status" value="1"/>
</dbReference>
<dbReference type="PRINTS" id="PR00081">
    <property type="entry name" value="GDHRDH"/>
</dbReference>
<comment type="similarity">
    <text evidence="1">Belongs to the short-chain dehydrogenases/reductases (SDR) family.</text>
</comment>
<dbReference type="InterPro" id="IPR057326">
    <property type="entry name" value="KR_dom"/>
</dbReference>
<dbReference type="EMBL" id="HBIM01013903">
    <property type="protein sequence ID" value="CAE0413956.1"/>
    <property type="molecule type" value="Transcribed_RNA"/>
</dbReference>